<dbReference type="RefSeq" id="WP_124225393.1">
    <property type="nucleotide sequence ID" value="NZ_JANSKN010000001.1"/>
</dbReference>
<dbReference type="PROSITE" id="PS51257">
    <property type="entry name" value="PROKAR_LIPOPROTEIN"/>
    <property type="match status" value="1"/>
</dbReference>
<accession>A0ABT4BHF0</accession>
<evidence type="ECO:0000313" key="1">
    <source>
        <dbReference type="EMBL" id="MCY1582092.1"/>
    </source>
</evidence>
<comment type="caution">
    <text evidence="1">The sequence shown here is derived from an EMBL/GenBank/DDBJ whole genome shotgun (WGS) entry which is preliminary data.</text>
</comment>
<keyword evidence="2" id="KW-1185">Reference proteome</keyword>
<name>A0ABT4BHF0_9STAP</name>
<protein>
    <recommendedName>
        <fullName evidence="3">Lipoprotein</fullName>
    </recommendedName>
</protein>
<evidence type="ECO:0008006" key="3">
    <source>
        <dbReference type="Google" id="ProtNLM"/>
    </source>
</evidence>
<proteinExistence type="predicted"/>
<reference evidence="1" key="1">
    <citation type="journal article" date="2022" name="Int. J. Mol. Sci.">
        <title>Phenotypic and Genotypic Virulence Characterisation of Staphylococcus pettenkoferi Strains Isolated from Human Bloodstream and Diabetic Foot Infections.</title>
        <authorList>
            <person name="Magnan C."/>
            <person name="Ahmad-Mansour N."/>
            <person name="Pouget C."/>
            <person name="Morsli M."/>
            <person name="Huc-Brandt S."/>
            <person name="Pantel A."/>
            <person name="Dunyach-Remy C."/>
            <person name="Sotto A."/>
            <person name="Molle V."/>
            <person name="Lavigne J.-P."/>
        </authorList>
    </citation>
    <scope>NUCLEOTIDE SEQUENCE</scope>
    <source>
        <strain evidence="1">NSP012P</strain>
    </source>
</reference>
<evidence type="ECO:0000313" key="2">
    <source>
        <dbReference type="Proteomes" id="UP001072952"/>
    </source>
</evidence>
<dbReference type="EMBL" id="JANSLD010000002">
    <property type="protein sequence ID" value="MCY1582092.1"/>
    <property type="molecule type" value="Genomic_DNA"/>
</dbReference>
<dbReference type="Proteomes" id="UP001072952">
    <property type="component" value="Unassembled WGS sequence"/>
</dbReference>
<organism evidence="1 2">
    <name type="scientific">Staphylococcus pettenkoferi</name>
    <dbReference type="NCBI Taxonomy" id="170573"/>
    <lineage>
        <taxon>Bacteria</taxon>
        <taxon>Bacillati</taxon>
        <taxon>Bacillota</taxon>
        <taxon>Bacilli</taxon>
        <taxon>Bacillales</taxon>
        <taxon>Staphylococcaceae</taxon>
        <taxon>Staphylococcus</taxon>
    </lineage>
</organism>
<sequence>MKKLVENISLLIAFTLLISIMSGCEKSVKHKDEVSIKDIIEDKEMHFIYVTHAHNHSDQTDYGYLTKNGKIKRLYFDHPIETSEVIKTKPKDIEKKFDIKKDDGVQRYKNWTKVKSYGRVVDPDGNPVTTTLFSKKITKKSFENEGTKGPINNEFNMIFQYEFTNVETHQESDKKKVNIGSFSMRPDKEIKTKAKILNKDEDEIYKDFDIKERSYTIYNVVLPKNVKKLKDLDPDDKDVLTTKYGDNMTY</sequence>
<gene>
    <name evidence="1" type="ORF">NW133_00805</name>
</gene>
<reference evidence="1" key="2">
    <citation type="submission" date="2022-08" db="EMBL/GenBank/DDBJ databases">
        <authorList>
            <person name="Magnan C."/>
        </authorList>
    </citation>
    <scope>NUCLEOTIDE SEQUENCE</scope>
    <source>
        <strain evidence="1">NSP012P</strain>
    </source>
</reference>